<feature type="transmembrane region" description="Helical" evidence="1">
    <location>
        <begin position="6"/>
        <end position="21"/>
    </location>
</feature>
<feature type="transmembrane region" description="Helical" evidence="1">
    <location>
        <begin position="62"/>
        <end position="83"/>
    </location>
</feature>
<accession>A0A6N2QU00</accession>
<feature type="transmembrane region" description="Helical" evidence="1">
    <location>
        <begin position="89"/>
        <end position="105"/>
    </location>
</feature>
<keyword evidence="1" id="KW-0472">Membrane</keyword>
<evidence type="ECO:0000313" key="2">
    <source>
        <dbReference type="EMBL" id="VYS71933.1"/>
    </source>
</evidence>
<feature type="transmembrane region" description="Helical" evidence="1">
    <location>
        <begin position="262"/>
        <end position="279"/>
    </location>
</feature>
<evidence type="ECO:0000256" key="1">
    <source>
        <dbReference type="SAM" id="Phobius"/>
    </source>
</evidence>
<organism evidence="2">
    <name type="scientific">Blautia glucerasea</name>
    <dbReference type="NCBI Taxonomy" id="536633"/>
    <lineage>
        <taxon>Bacteria</taxon>
        <taxon>Bacillati</taxon>
        <taxon>Bacillota</taxon>
        <taxon>Clostridia</taxon>
        <taxon>Lachnospirales</taxon>
        <taxon>Lachnospiraceae</taxon>
        <taxon>Blautia</taxon>
    </lineage>
</organism>
<reference evidence="2" key="1">
    <citation type="submission" date="2019-11" db="EMBL/GenBank/DDBJ databases">
        <authorList>
            <person name="Feng L."/>
        </authorList>
    </citation>
    <scope>NUCLEOTIDE SEQUENCE</scope>
    <source>
        <strain evidence="2">BgluceraseaLFYP119</strain>
    </source>
</reference>
<dbReference type="AlphaFoldDB" id="A0A6N2QU00"/>
<keyword evidence="1" id="KW-0812">Transmembrane</keyword>
<keyword evidence="1" id="KW-1133">Transmembrane helix</keyword>
<name>A0A6N2QU00_9FIRM</name>
<proteinExistence type="predicted"/>
<gene>
    <name evidence="2" type="ORF">BGLFYP119_00271</name>
</gene>
<dbReference type="EMBL" id="CACRST010000002">
    <property type="protein sequence ID" value="VYS71933.1"/>
    <property type="molecule type" value="Genomic_DNA"/>
</dbReference>
<dbReference type="RefSeq" id="WP_156352252.1">
    <property type="nucleotide sequence ID" value="NZ_CACRST010000002.1"/>
</dbReference>
<protein>
    <submittedName>
        <fullName evidence="2">Uncharacterized protein</fullName>
    </submittedName>
</protein>
<sequence length="401" mass="47841">MMYGIIAVALIFILANLPQYIRKQLTEKIADESSKAKENLQTSQLNFLTKIEWLRFYPLKKILLGVIWLVCLFYAVRGVFMTINDPRGIFIFLTVLFWLITIFTARKIWRYIKLSYHCVPVLNHIKTKEELKESLQGECFEKVLFENNILRKYFPVLISENWVVMNGRLFPRHGVEKIYYLHESPVWNYEQIRVIYSNGEEYLSPSDRQTVDGLRQTEISNLLHKICPVVIEKAEQETNTSNKKDKSIIYWSMNYKGKFRRTLWFIPIVTILCFLTPLFMGRFWLIYDIILVAILLWQLWYTYNKMKLEEKTSNEIDENNNKKYTIAMKNIHMYNYLLAIKDETHIYKAIIEAVPDENDSMMIWLDDFNFPQAEIEDIKKEIELYFKARNITCIFKAGKRA</sequence>
<feature type="transmembrane region" description="Helical" evidence="1">
    <location>
        <begin position="285"/>
        <end position="303"/>
    </location>
</feature>